<feature type="domain" description="Thiamine phosphate synthase/TenI" evidence="3">
    <location>
        <begin position="10"/>
        <end position="181"/>
    </location>
</feature>
<dbReference type="Gene3D" id="3.20.20.70">
    <property type="entry name" value="Aldolase class I"/>
    <property type="match status" value="1"/>
</dbReference>
<keyword evidence="5" id="KW-1185">Reference proteome</keyword>
<dbReference type="InterPro" id="IPR013785">
    <property type="entry name" value="Aldolase_TIM"/>
</dbReference>
<comment type="caution">
    <text evidence="4">The sequence shown here is derived from an EMBL/GenBank/DDBJ whole genome shotgun (WGS) entry which is preliminary data.</text>
</comment>
<dbReference type="AlphaFoldDB" id="A0A6I1FIS4"/>
<evidence type="ECO:0000256" key="2">
    <source>
        <dbReference type="ARBA" id="ARBA00022977"/>
    </source>
</evidence>
<dbReference type="CDD" id="cd00564">
    <property type="entry name" value="TMP_TenI"/>
    <property type="match status" value="1"/>
</dbReference>
<dbReference type="GO" id="GO:0005737">
    <property type="term" value="C:cytoplasm"/>
    <property type="evidence" value="ECO:0007669"/>
    <property type="project" value="TreeGrafter"/>
</dbReference>
<dbReference type="InterPro" id="IPR022998">
    <property type="entry name" value="ThiamineP_synth_TenI"/>
</dbReference>
<dbReference type="SUPFAM" id="SSF51391">
    <property type="entry name" value="Thiamin phosphate synthase"/>
    <property type="match status" value="1"/>
</dbReference>
<evidence type="ECO:0000313" key="4">
    <source>
        <dbReference type="EMBL" id="KAB7708232.1"/>
    </source>
</evidence>
<dbReference type="Proteomes" id="UP000429595">
    <property type="component" value="Unassembled WGS sequence"/>
</dbReference>
<name>A0A6I1FIS4_9BACI</name>
<dbReference type="PANTHER" id="PTHR20857:SF22">
    <property type="entry name" value="THIAZOLE TAUTOMERASE"/>
    <property type="match status" value="1"/>
</dbReference>
<dbReference type="PANTHER" id="PTHR20857">
    <property type="entry name" value="THIAMINE-PHOSPHATE PYROPHOSPHORYLASE"/>
    <property type="match status" value="1"/>
</dbReference>
<protein>
    <submittedName>
        <fullName evidence="4">Thiazole tautomerase TenI</fullName>
    </submittedName>
</protein>
<sequence>MSFQMHAITTGKQELEQASEAASAIYPFVDFIHIREKHRSAKELFKWVETWINAGVPPQKIIVNDRLDVALASGAGGVQLTESSLSPEIIRPFAANKKVGCSIHTAKAAVDMEKAGADWAILGHVFATASKFGRKPIGMCELSTAAQSSQVPVIAIGGILPHHIKEVMAAGAAGIAVMSGVFGSEEPADMAARYRNAIKKEESHQNEYSY</sequence>
<dbReference type="InterPro" id="IPR036206">
    <property type="entry name" value="ThiamineP_synth_sf"/>
</dbReference>
<dbReference type="Pfam" id="PF02581">
    <property type="entry name" value="TMP-TENI"/>
    <property type="match status" value="1"/>
</dbReference>
<evidence type="ECO:0000313" key="5">
    <source>
        <dbReference type="Proteomes" id="UP000429595"/>
    </source>
</evidence>
<accession>A0A6I1FIS4</accession>
<gene>
    <name evidence="4" type="ORF">F9802_05910</name>
</gene>
<keyword evidence="2" id="KW-0784">Thiamine biosynthesis</keyword>
<comment type="pathway">
    <text evidence="1">Cofactor biosynthesis; thiamine diphosphate biosynthesis.</text>
</comment>
<evidence type="ECO:0000256" key="1">
    <source>
        <dbReference type="ARBA" id="ARBA00004948"/>
    </source>
</evidence>
<proteinExistence type="predicted"/>
<dbReference type="GO" id="GO:0009228">
    <property type="term" value="P:thiamine biosynthetic process"/>
    <property type="evidence" value="ECO:0007669"/>
    <property type="project" value="UniProtKB-KW"/>
</dbReference>
<dbReference type="RefSeq" id="WP_152150217.1">
    <property type="nucleotide sequence ID" value="NZ_WEIO01000002.1"/>
</dbReference>
<dbReference type="GO" id="GO:0004789">
    <property type="term" value="F:thiamine-phosphate diphosphorylase activity"/>
    <property type="evidence" value="ECO:0007669"/>
    <property type="project" value="TreeGrafter"/>
</dbReference>
<evidence type="ECO:0000259" key="3">
    <source>
        <dbReference type="Pfam" id="PF02581"/>
    </source>
</evidence>
<reference evidence="4 5" key="1">
    <citation type="submission" date="2019-10" db="EMBL/GenBank/DDBJ databases">
        <title>Bacillus aerolatum sp. nov., isolated from bioaerosol of sport playgrounds.</title>
        <authorList>
            <person name="Chen P."/>
            <person name="Zhang G."/>
        </authorList>
    </citation>
    <scope>NUCLEOTIDE SEQUENCE [LARGE SCALE GENOMIC DNA]</scope>
    <source>
        <strain evidence="4 5">CX253</strain>
    </source>
</reference>
<dbReference type="EMBL" id="WEIO01000002">
    <property type="protein sequence ID" value="KAB7708232.1"/>
    <property type="molecule type" value="Genomic_DNA"/>
</dbReference>
<organism evidence="4 5">
    <name type="scientific">Bacillus aerolatus</name>
    <dbReference type="NCBI Taxonomy" id="2653354"/>
    <lineage>
        <taxon>Bacteria</taxon>
        <taxon>Bacillati</taxon>
        <taxon>Bacillota</taxon>
        <taxon>Bacilli</taxon>
        <taxon>Bacillales</taxon>
        <taxon>Bacillaceae</taxon>
        <taxon>Bacillus</taxon>
    </lineage>
</organism>